<sequence length="116" mass="12654">MHPHPIVLAFRRHVAGQTGIYSLCSNSPAKAVNNPAMSQPLIEVWGCSLLLLEFLAVPFVPHSFYAAQTRSLAVPSRLTRRIRITILSAEVSAILFVDRGFSTTLLAKVLAPLFVG</sequence>
<evidence type="ECO:0000313" key="2">
    <source>
        <dbReference type="Proteomes" id="UP000297245"/>
    </source>
</evidence>
<name>A0A4S8M8L8_DENBC</name>
<dbReference type="EMBL" id="ML179131">
    <property type="protein sequence ID" value="THU98714.1"/>
    <property type="molecule type" value="Genomic_DNA"/>
</dbReference>
<reference evidence="1 2" key="1">
    <citation type="journal article" date="2019" name="Nat. Ecol. Evol.">
        <title>Megaphylogeny resolves global patterns of mushroom evolution.</title>
        <authorList>
            <person name="Varga T."/>
            <person name="Krizsan K."/>
            <person name="Foldi C."/>
            <person name="Dima B."/>
            <person name="Sanchez-Garcia M."/>
            <person name="Sanchez-Ramirez S."/>
            <person name="Szollosi G.J."/>
            <person name="Szarkandi J.G."/>
            <person name="Papp V."/>
            <person name="Albert L."/>
            <person name="Andreopoulos W."/>
            <person name="Angelini C."/>
            <person name="Antonin V."/>
            <person name="Barry K.W."/>
            <person name="Bougher N.L."/>
            <person name="Buchanan P."/>
            <person name="Buyck B."/>
            <person name="Bense V."/>
            <person name="Catcheside P."/>
            <person name="Chovatia M."/>
            <person name="Cooper J."/>
            <person name="Damon W."/>
            <person name="Desjardin D."/>
            <person name="Finy P."/>
            <person name="Geml J."/>
            <person name="Haridas S."/>
            <person name="Hughes K."/>
            <person name="Justo A."/>
            <person name="Karasinski D."/>
            <person name="Kautmanova I."/>
            <person name="Kiss B."/>
            <person name="Kocsube S."/>
            <person name="Kotiranta H."/>
            <person name="LaButti K.M."/>
            <person name="Lechner B.E."/>
            <person name="Liimatainen K."/>
            <person name="Lipzen A."/>
            <person name="Lukacs Z."/>
            <person name="Mihaltcheva S."/>
            <person name="Morgado L.N."/>
            <person name="Niskanen T."/>
            <person name="Noordeloos M.E."/>
            <person name="Ohm R.A."/>
            <person name="Ortiz-Santana B."/>
            <person name="Ovrebo C."/>
            <person name="Racz N."/>
            <person name="Riley R."/>
            <person name="Savchenko A."/>
            <person name="Shiryaev A."/>
            <person name="Soop K."/>
            <person name="Spirin V."/>
            <person name="Szebenyi C."/>
            <person name="Tomsovsky M."/>
            <person name="Tulloss R.E."/>
            <person name="Uehling J."/>
            <person name="Grigoriev I.V."/>
            <person name="Vagvolgyi C."/>
            <person name="Papp T."/>
            <person name="Martin F.M."/>
            <person name="Miettinen O."/>
            <person name="Hibbett D.S."/>
            <person name="Nagy L.G."/>
        </authorList>
    </citation>
    <scope>NUCLEOTIDE SEQUENCE [LARGE SCALE GENOMIC DNA]</scope>
    <source>
        <strain evidence="1 2">CBS 962.96</strain>
    </source>
</reference>
<organism evidence="1 2">
    <name type="scientific">Dendrothele bispora (strain CBS 962.96)</name>
    <dbReference type="NCBI Taxonomy" id="1314807"/>
    <lineage>
        <taxon>Eukaryota</taxon>
        <taxon>Fungi</taxon>
        <taxon>Dikarya</taxon>
        <taxon>Basidiomycota</taxon>
        <taxon>Agaricomycotina</taxon>
        <taxon>Agaricomycetes</taxon>
        <taxon>Agaricomycetidae</taxon>
        <taxon>Agaricales</taxon>
        <taxon>Agaricales incertae sedis</taxon>
        <taxon>Dendrothele</taxon>
    </lineage>
</organism>
<proteinExistence type="predicted"/>
<gene>
    <name evidence="1" type="ORF">K435DRAFT_856350</name>
</gene>
<dbReference type="AlphaFoldDB" id="A0A4S8M8L8"/>
<dbReference type="Proteomes" id="UP000297245">
    <property type="component" value="Unassembled WGS sequence"/>
</dbReference>
<keyword evidence="2" id="KW-1185">Reference proteome</keyword>
<evidence type="ECO:0000313" key="1">
    <source>
        <dbReference type="EMBL" id="THU98714.1"/>
    </source>
</evidence>
<accession>A0A4S8M8L8</accession>
<protein>
    <submittedName>
        <fullName evidence="1">Uncharacterized protein</fullName>
    </submittedName>
</protein>